<keyword evidence="2" id="KW-0067">ATP-binding</keyword>
<accession>A0A4R5KGW0</accession>
<organism evidence="2 3">
    <name type="scientific">Paenibacillus piri</name>
    <dbReference type="NCBI Taxonomy" id="2547395"/>
    <lineage>
        <taxon>Bacteria</taxon>
        <taxon>Bacillati</taxon>
        <taxon>Bacillota</taxon>
        <taxon>Bacilli</taxon>
        <taxon>Bacillales</taxon>
        <taxon>Paenibacillaceae</taxon>
        <taxon>Paenibacillus</taxon>
    </lineage>
</organism>
<dbReference type="InterPro" id="IPR038461">
    <property type="entry name" value="Schlafen_AlbA_2_dom_sf"/>
</dbReference>
<dbReference type="Proteomes" id="UP000295636">
    <property type="component" value="Unassembled WGS sequence"/>
</dbReference>
<evidence type="ECO:0000313" key="2">
    <source>
        <dbReference type="EMBL" id="TDF94669.1"/>
    </source>
</evidence>
<dbReference type="RefSeq" id="WP_133232193.1">
    <property type="nucleotide sequence ID" value="NZ_SMRT01000012.1"/>
</dbReference>
<keyword evidence="3" id="KW-1185">Reference proteome</keyword>
<dbReference type="OrthoDB" id="869451at2"/>
<dbReference type="InterPro" id="IPR007421">
    <property type="entry name" value="Schlafen_AlbA_2_dom"/>
</dbReference>
<dbReference type="AlphaFoldDB" id="A0A4R5KGW0"/>
<evidence type="ECO:0000313" key="3">
    <source>
        <dbReference type="Proteomes" id="UP000295636"/>
    </source>
</evidence>
<name>A0A4R5KGW0_9BACL</name>
<feature type="domain" description="Schlafen AlbA-2" evidence="1">
    <location>
        <begin position="18"/>
        <end position="149"/>
    </location>
</feature>
<sequence length="384" mass="46126">MSYTLEEEILRLIDSKREDDYWDFKQQHHTNKADLLLDIICMANNRVDRDAYIIFGIADKTFEVIGVENDENRKNQQMVIDFLKSKSFVSGIRPRIEIRTLMLADHEIDVLIVKNSTDTPYFLTDRYSDGNRTVRSNHIYTRVGDTNTDIDKSADINNIEYLWKKRFLLTRSPFEQIMKRLENKDEWKTDEYVYYNVYNPEFTITLEDDDEGFELRPEFYAYAMTNSSTMYQMLSIKYFGTQLYGRQIVILDGGRYSTPTPEWEFLYFGEYRTQADYALKCFTKDSPAYKLNEFLYNEDNHEQGYARRRFFEVVLLFEDSLEKDAFLEYVHHYKDDFLKRLDALDGEWSWIESNTQRQQEQVVIRLKTGKVLKQMLEEFRQLNW</sequence>
<evidence type="ECO:0000259" key="1">
    <source>
        <dbReference type="Pfam" id="PF04326"/>
    </source>
</evidence>
<reference evidence="2 3" key="1">
    <citation type="submission" date="2019-03" db="EMBL/GenBank/DDBJ databases">
        <title>This is whole genome sequence of Paenibacillus sp MS74 strain.</title>
        <authorList>
            <person name="Trinh H.N."/>
        </authorList>
    </citation>
    <scope>NUCLEOTIDE SEQUENCE [LARGE SCALE GENOMIC DNA]</scope>
    <source>
        <strain evidence="2 3">MS74</strain>
    </source>
</reference>
<dbReference type="GO" id="GO:0005524">
    <property type="term" value="F:ATP binding"/>
    <property type="evidence" value="ECO:0007669"/>
    <property type="project" value="UniProtKB-KW"/>
</dbReference>
<keyword evidence="2" id="KW-0547">Nucleotide-binding</keyword>
<proteinExistence type="predicted"/>
<gene>
    <name evidence="2" type="ORF">E1757_22145</name>
</gene>
<dbReference type="Pfam" id="PF04326">
    <property type="entry name" value="SLFN_AlbA_2"/>
    <property type="match status" value="1"/>
</dbReference>
<dbReference type="Gene3D" id="3.30.950.30">
    <property type="entry name" value="Schlafen, AAA domain"/>
    <property type="match status" value="1"/>
</dbReference>
<protein>
    <submittedName>
        <fullName evidence="2">ATP-binding protein</fullName>
    </submittedName>
</protein>
<dbReference type="EMBL" id="SMRT01000012">
    <property type="protein sequence ID" value="TDF94669.1"/>
    <property type="molecule type" value="Genomic_DNA"/>
</dbReference>
<comment type="caution">
    <text evidence="2">The sequence shown here is derived from an EMBL/GenBank/DDBJ whole genome shotgun (WGS) entry which is preliminary data.</text>
</comment>